<reference evidence="1 2" key="1">
    <citation type="submission" date="2024-07" db="EMBL/GenBank/DDBJ databases">
        <title>Description of Labrys sedimenti sp. nov., isolated from a diclofenac-degrading enrichment culture.</title>
        <authorList>
            <person name="Tancsics A."/>
            <person name="Csepanyi A."/>
        </authorList>
    </citation>
    <scope>NUCLEOTIDE SEQUENCE [LARGE SCALE GENOMIC DNA]</scope>
    <source>
        <strain evidence="1 2">LMG 23578</strain>
    </source>
</reference>
<comment type="caution">
    <text evidence="1">The sequence shown here is derived from an EMBL/GenBank/DDBJ whole genome shotgun (WGS) entry which is preliminary data.</text>
</comment>
<name>A0ABV3PGJ1_9HYPH</name>
<dbReference type="EMBL" id="JBFNQD010000001">
    <property type="protein sequence ID" value="MEW9304739.1"/>
    <property type="molecule type" value="Genomic_DNA"/>
</dbReference>
<proteinExistence type="predicted"/>
<dbReference type="Proteomes" id="UP001555786">
    <property type="component" value="Unassembled WGS sequence"/>
</dbReference>
<evidence type="ECO:0000313" key="2">
    <source>
        <dbReference type="Proteomes" id="UP001555786"/>
    </source>
</evidence>
<dbReference type="RefSeq" id="WP_367623045.1">
    <property type="nucleotide sequence ID" value="NZ_JBFNQD010000001.1"/>
</dbReference>
<evidence type="ECO:0000313" key="1">
    <source>
        <dbReference type="EMBL" id="MEW9304739.1"/>
    </source>
</evidence>
<protein>
    <submittedName>
        <fullName evidence="1">Uncharacterized protein</fullName>
    </submittedName>
</protein>
<sequence>MKFRIEVCQTVEVELDEAKFTPAFMEEFRKSFFPFFEIGEHAEHIAQLVARGVIDTSPSYFIEGYGPAKDMGIKAEITGTEIDGWPA</sequence>
<keyword evidence="2" id="KW-1185">Reference proteome</keyword>
<accession>A0ABV3PGJ1</accession>
<gene>
    <name evidence="1" type="ORF">ABXS05_04275</name>
</gene>
<organism evidence="1 2">
    <name type="scientific">Labrys neptuniae</name>
    <dbReference type="NCBI Taxonomy" id="376174"/>
    <lineage>
        <taxon>Bacteria</taxon>
        <taxon>Pseudomonadati</taxon>
        <taxon>Pseudomonadota</taxon>
        <taxon>Alphaproteobacteria</taxon>
        <taxon>Hyphomicrobiales</taxon>
        <taxon>Xanthobacteraceae</taxon>
        <taxon>Labrys</taxon>
    </lineage>
</organism>